<dbReference type="Proteomes" id="UP000002221">
    <property type="component" value="Chromosome"/>
</dbReference>
<dbReference type="InterPro" id="IPR015919">
    <property type="entry name" value="Cadherin-like_sf"/>
</dbReference>
<dbReference type="PROSITE" id="PS00137">
    <property type="entry name" value="SUBTILASE_HIS"/>
    <property type="match status" value="1"/>
</dbReference>
<dbReference type="InterPro" id="IPR013783">
    <property type="entry name" value="Ig-like_fold"/>
</dbReference>
<accession>D0MG86</accession>
<dbReference type="AlphaFoldDB" id="D0MG86"/>
<dbReference type="PROSITE" id="PS00138">
    <property type="entry name" value="SUBTILASE_SER"/>
    <property type="match status" value="1"/>
</dbReference>
<evidence type="ECO:0000313" key="8">
    <source>
        <dbReference type="Proteomes" id="UP000002221"/>
    </source>
</evidence>
<proteinExistence type="inferred from homology"/>
<keyword evidence="3 5" id="KW-0378">Hydrolase</keyword>
<dbReference type="SUPFAM" id="SSF49313">
    <property type="entry name" value="Cadherin-like"/>
    <property type="match status" value="2"/>
</dbReference>
<dbReference type="InterPro" id="IPR002126">
    <property type="entry name" value="Cadherin-like_dom"/>
</dbReference>
<dbReference type="Pfam" id="PF00082">
    <property type="entry name" value="Peptidase_S8"/>
    <property type="match status" value="1"/>
</dbReference>
<evidence type="ECO:0000256" key="4">
    <source>
        <dbReference type="ARBA" id="ARBA00022825"/>
    </source>
</evidence>
<keyword evidence="8" id="KW-1185">Reference proteome</keyword>
<dbReference type="HOGENOM" id="CLU_009781_0_0_10"/>
<dbReference type="PRINTS" id="PR00723">
    <property type="entry name" value="SUBTILISIN"/>
</dbReference>
<dbReference type="Gene3D" id="2.60.40.10">
    <property type="entry name" value="Immunoglobulins"/>
    <property type="match status" value="2"/>
</dbReference>
<feature type="active site" description="Charge relay system" evidence="5">
    <location>
        <position position="360"/>
    </location>
</feature>
<evidence type="ECO:0000256" key="2">
    <source>
        <dbReference type="ARBA" id="ARBA00022670"/>
    </source>
</evidence>
<feature type="active site" description="Charge relay system" evidence="5">
    <location>
        <position position="140"/>
    </location>
</feature>
<dbReference type="InterPro" id="IPR034204">
    <property type="entry name" value="PfSUB1-like_cat_dom"/>
</dbReference>
<dbReference type="Gene3D" id="3.40.50.200">
    <property type="entry name" value="Peptidase S8/S53 domain"/>
    <property type="match status" value="1"/>
</dbReference>
<dbReference type="PANTHER" id="PTHR43399">
    <property type="entry name" value="SUBTILISIN-RELATED"/>
    <property type="match status" value="1"/>
</dbReference>
<dbReference type="GO" id="GO:0016020">
    <property type="term" value="C:membrane"/>
    <property type="evidence" value="ECO:0007669"/>
    <property type="project" value="InterPro"/>
</dbReference>
<evidence type="ECO:0000256" key="5">
    <source>
        <dbReference type="PROSITE-ProRule" id="PRU01240"/>
    </source>
</evidence>
<dbReference type="EMBL" id="CP001807">
    <property type="protein sequence ID" value="ACY47642.1"/>
    <property type="molecule type" value="Genomic_DNA"/>
</dbReference>
<dbReference type="InterPro" id="IPR022398">
    <property type="entry name" value="Peptidase_S8_His-AS"/>
</dbReference>
<name>D0MG86_RHOM4</name>
<feature type="active site" description="Charge relay system" evidence="5">
    <location>
        <position position="201"/>
    </location>
</feature>
<evidence type="ECO:0000259" key="6">
    <source>
        <dbReference type="PROSITE" id="PS50268"/>
    </source>
</evidence>
<dbReference type="InterPro" id="IPR015500">
    <property type="entry name" value="Peptidase_S8_subtilisin-rel"/>
</dbReference>
<dbReference type="GO" id="GO:0004252">
    <property type="term" value="F:serine-type endopeptidase activity"/>
    <property type="evidence" value="ECO:0007669"/>
    <property type="project" value="UniProtKB-UniRule"/>
</dbReference>
<dbReference type="PROSITE" id="PS51892">
    <property type="entry name" value="SUBTILASE"/>
    <property type="match status" value="1"/>
</dbReference>
<dbReference type="STRING" id="518766.Rmar_0744"/>
<dbReference type="Gene3D" id="2.60.40.4070">
    <property type="match status" value="1"/>
</dbReference>
<dbReference type="Pfam" id="PF05345">
    <property type="entry name" value="He_PIG"/>
    <property type="match status" value="1"/>
</dbReference>
<dbReference type="SUPFAM" id="SSF52743">
    <property type="entry name" value="Subtilisin-like"/>
    <property type="match status" value="1"/>
</dbReference>
<keyword evidence="4 5" id="KW-0720">Serine protease</keyword>
<dbReference type="GO" id="GO:0007156">
    <property type="term" value="P:homophilic cell adhesion via plasma membrane adhesion molecules"/>
    <property type="evidence" value="ECO:0007669"/>
    <property type="project" value="InterPro"/>
</dbReference>
<dbReference type="CDD" id="cd07473">
    <property type="entry name" value="Peptidases_S8_Subtilisin_like"/>
    <property type="match status" value="1"/>
</dbReference>
<dbReference type="KEGG" id="rmr:Rmar_0744"/>
<keyword evidence="2 5" id="KW-0645">Protease</keyword>
<comment type="similarity">
    <text evidence="1 5">Belongs to the peptidase S8 family.</text>
</comment>
<dbReference type="InterPro" id="IPR025965">
    <property type="entry name" value="FlgD/Vpr_Ig-like"/>
</dbReference>
<evidence type="ECO:0000256" key="1">
    <source>
        <dbReference type="ARBA" id="ARBA00011073"/>
    </source>
</evidence>
<dbReference type="GO" id="GO:0005509">
    <property type="term" value="F:calcium ion binding"/>
    <property type="evidence" value="ECO:0007669"/>
    <property type="project" value="InterPro"/>
</dbReference>
<dbReference type="CDD" id="cd11304">
    <property type="entry name" value="Cadherin_repeat"/>
    <property type="match status" value="1"/>
</dbReference>
<reference evidence="7 8" key="1">
    <citation type="journal article" date="2009" name="Stand. Genomic Sci.">
        <title>Complete genome sequence of Rhodothermus marinus type strain (R-10).</title>
        <authorList>
            <person name="Nolan M."/>
            <person name="Tindall B.J."/>
            <person name="Pomrenke H."/>
            <person name="Lapidus A."/>
            <person name="Copeland A."/>
            <person name="Glavina Del Rio T."/>
            <person name="Lucas S."/>
            <person name="Chen F."/>
            <person name="Tice H."/>
            <person name="Cheng J.F."/>
            <person name="Saunders E."/>
            <person name="Han C."/>
            <person name="Bruce D."/>
            <person name="Goodwin L."/>
            <person name="Chain P."/>
            <person name="Pitluck S."/>
            <person name="Ovchinikova G."/>
            <person name="Pati A."/>
            <person name="Ivanova N."/>
            <person name="Mavromatis K."/>
            <person name="Chen A."/>
            <person name="Palaniappan K."/>
            <person name="Land M."/>
            <person name="Hauser L."/>
            <person name="Chang Y.J."/>
            <person name="Jeffries C.D."/>
            <person name="Brettin T."/>
            <person name="Goker M."/>
            <person name="Bristow J."/>
            <person name="Eisen J.A."/>
            <person name="Markowitz V."/>
            <person name="Hugenholtz P."/>
            <person name="Kyrpides N.C."/>
            <person name="Klenk H.P."/>
            <person name="Detter J.C."/>
        </authorList>
    </citation>
    <scope>NUCLEOTIDE SEQUENCE [LARGE SCALE GENOMIC DNA]</scope>
    <source>
        <strain evidence="8">ATCC 43812 / DSM 4252 / R-10</strain>
    </source>
</reference>
<dbReference type="PANTHER" id="PTHR43399:SF4">
    <property type="entry name" value="CELL WALL-ASSOCIATED PROTEASE"/>
    <property type="match status" value="1"/>
</dbReference>
<dbReference type="Pfam" id="PF13860">
    <property type="entry name" value="FlgD_ig"/>
    <property type="match status" value="1"/>
</dbReference>
<sequence length="1092" mass="117459">MPVQPGVVVVKFEAPITLQAGKTGRPMLDRTLARFEPVVLEPAFPFLEQAARKRPHPALDRLRTIYLLRYNRPISPWRVAAELSRLPGVVYAEPLPIRQIVEVPNDSLYPQMTHLPRIQAPEAWDVVKGEQGDVVIAIVDGGTDWRHPDLIDNVWTNPGEIPDNGIDDDGNGFVDDVHGWNFANDTPDPSGLSATPLNAAHGTQVAGVAAAVTNNNRGVAGSSWNARFMPINASCADTDRSICYGYQGIVYAALNGAQVINASWGGPGLSRLEADVVEFATDLGSLIVAAAGNDSGDNDRVPFGPASHPRVLSVGATNKDNDGKASFSNYGRSVNVFAPGVNLNSTLPNGRYTGSASGTSFASPLTAGIAALVRTRFPEYTPDQAREQIRLTADPIDAVNPGFSGRLGRGRINAFRAVTETGFPAIRLVDLDVTDSDADGYLESGETVQLTARFTNHLAPATGVQFQLSADADYLTILQGAAQVSQLDPGDTVLVTFSFSIASDAPQNRTAIFLADIQADGGYADRDLFRLVINPEQTATLATGRIQTSITTTGNLGWTGFAGESSGVGFALDGHNLLFEGGLLAGISPQFVSDAVRGEDGETQHRDFQPVEGSSLEVIAPGRFTAQQGTIELTDRAAPFPLHINVLQETYADTVPGRQLFVIVHYTIENTRTITLSPLYAGIFLDWDLNPDAQDYARYDPTRRLGIVQDKSTNPDTLAAIRLLTPAPFSYRAIDNPTELYDGFTQSEKWSALSGGLQRTHLSNTDVSQLMAAGPFRLDPGCRIPVAFAILAAADADTLVQAADEAQRFWDEVIRPSIPNEPPAFVSVPDTLVVREGEALNWQFTATDPDACASLSFRVLEGPDGFSVDPLTGQVRFVPGFNQAGIYTVRLLVTDGLATDTARTVLVVQDTNSPPTFVAVLTDTVLVVGRTFRYQFRAEDPEGDPLTYTLVEAPAGATIDPQSGQFTFTPQEVGQYTVVVAVSDGTFTIETPRIHLEVIPAEAGVQVYLPSGGGNVIQIVYDVPDPEPVRLMIYDLLGRRVRRLVDGVPGTGRHTITWDGHSDAGIEVASGLYFVRLEIGGKAETRPLVYVR</sequence>
<protein>
    <submittedName>
        <fullName evidence="7">Peptidase S8 and S53 subtilisin kexin sedolisin</fullName>
    </submittedName>
</protein>
<dbReference type="InterPro" id="IPR023828">
    <property type="entry name" value="Peptidase_S8_Ser-AS"/>
</dbReference>
<organism evidence="7 8">
    <name type="scientific">Rhodothermus marinus (strain ATCC 43812 / DSM 4252 / R-10)</name>
    <name type="common">Rhodothermus obamensis</name>
    <dbReference type="NCBI Taxonomy" id="518766"/>
    <lineage>
        <taxon>Bacteria</taxon>
        <taxon>Pseudomonadati</taxon>
        <taxon>Rhodothermota</taxon>
        <taxon>Rhodothermia</taxon>
        <taxon>Rhodothermales</taxon>
        <taxon>Rhodothermaceae</taxon>
        <taxon>Rhodothermus</taxon>
    </lineage>
</organism>
<dbReference type="GO" id="GO:0006508">
    <property type="term" value="P:proteolysis"/>
    <property type="evidence" value="ECO:0007669"/>
    <property type="project" value="UniProtKB-KW"/>
</dbReference>
<evidence type="ECO:0000313" key="7">
    <source>
        <dbReference type="EMBL" id="ACY47642.1"/>
    </source>
</evidence>
<dbReference type="PROSITE" id="PS50268">
    <property type="entry name" value="CADHERIN_2"/>
    <property type="match status" value="1"/>
</dbReference>
<gene>
    <name evidence="7" type="ordered locus">Rmar_0744</name>
</gene>
<dbReference type="InterPro" id="IPR000209">
    <property type="entry name" value="Peptidase_S8/S53_dom"/>
</dbReference>
<dbReference type="eggNOG" id="COG1404">
    <property type="taxonomic scope" value="Bacteria"/>
</dbReference>
<dbReference type="InterPro" id="IPR036852">
    <property type="entry name" value="Peptidase_S8/S53_dom_sf"/>
</dbReference>
<dbReference type="InterPro" id="IPR051048">
    <property type="entry name" value="Peptidase_S8/S53_subtilisin"/>
</dbReference>
<evidence type="ECO:0000256" key="3">
    <source>
        <dbReference type="ARBA" id="ARBA00022801"/>
    </source>
</evidence>
<feature type="domain" description="Cadherin" evidence="6">
    <location>
        <begin position="826"/>
        <end position="917"/>
    </location>
</feature>